<proteinExistence type="predicted"/>
<dbReference type="GeneID" id="37046306"/>
<feature type="compositionally biased region" description="Basic residues" evidence="1">
    <location>
        <begin position="186"/>
        <end position="205"/>
    </location>
</feature>
<gene>
    <name evidence="2" type="ORF">FA10DRAFT_292224</name>
</gene>
<evidence type="ECO:0000256" key="1">
    <source>
        <dbReference type="SAM" id="MobiDB-lite"/>
    </source>
</evidence>
<keyword evidence="3" id="KW-1185">Reference proteome</keyword>
<dbReference type="RefSeq" id="XP_025378512.1">
    <property type="nucleotide sequence ID" value="XM_025524390.1"/>
</dbReference>
<evidence type="ECO:0000313" key="3">
    <source>
        <dbReference type="Proteomes" id="UP000245768"/>
    </source>
</evidence>
<evidence type="ECO:0000313" key="2">
    <source>
        <dbReference type="EMBL" id="PWN91314.1"/>
    </source>
</evidence>
<name>A0A316YR77_9BASI</name>
<dbReference type="AlphaFoldDB" id="A0A316YR77"/>
<sequence>MAQPRSNSFRVPFIPNKVTINQKKVTIIQKKVTINQKKVTINQNKMMKEEDEIRALLGDREKSHFVGEGVQSDTEYDLLKQRARAYLNSPDEDEGKKEKMRELTEKIESRRKACLRKERLRKGAFEEDQAKKGSIAFDAAKKLKSEIQAVVTRENPSDHNAERLRELASHLRKWESRGNGYDANKKASKDKRKIRNQARRQKKNRGYGGHTAAC</sequence>
<dbReference type="Proteomes" id="UP000245768">
    <property type="component" value="Unassembled WGS sequence"/>
</dbReference>
<reference evidence="2 3" key="1">
    <citation type="journal article" date="2018" name="Mol. Biol. Evol.">
        <title>Broad Genomic Sampling Reveals a Smut Pathogenic Ancestry of the Fungal Clade Ustilaginomycotina.</title>
        <authorList>
            <person name="Kijpornyongpan T."/>
            <person name="Mondo S.J."/>
            <person name="Barry K."/>
            <person name="Sandor L."/>
            <person name="Lee J."/>
            <person name="Lipzen A."/>
            <person name="Pangilinan J."/>
            <person name="LaButti K."/>
            <person name="Hainaut M."/>
            <person name="Henrissat B."/>
            <person name="Grigoriev I.V."/>
            <person name="Spatafora J.W."/>
            <person name="Aime M.C."/>
        </authorList>
    </citation>
    <scope>NUCLEOTIDE SEQUENCE [LARGE SCALE GENOMIC DNA]</scope>
    <source>
        <strain evidence="2 3">MCA 4198</strain>
    </source>
</reference>
<accession>A0A316YR77</accession>
<feature type="region of interest" description="Disordered" evidence="1">
    <location>
        <begin position="172"/>
        <end position="214"/>
    </location>
</feature>
<organism evidence="2 3">
    <name type="scientific">Acaromyces ingoldii</name>
    <dbReference type="NCBI Taxonomy" id="215250"/>
    <lineage>
        <taxon>Eukaryota</taxon>
        <taxon>Fungi</taxon>
        <taxon>Dikarya</taxon>
        <taxon>Basidiomycota</taxon>
        <taxon>Ustilaginomycotina</taxon>
        <taxon>Exobasidiomycetes</taxon>
        <taxon>Exobasidiales</taxon>
        <taxon>Cryptobasidiaceae</taxon>
        <taxon>Acaromyces</taxon>
    </lineage>
</organism>
<dbReference type="InParanoid" id="A0A316YR77"/>
<protein>
    <submittedName>
        <fullName evidence="2">Uncharacterized protein</fullName>
    </submittedName>
</protein>
<dbReference type="EMBL" id="KZ819635">
    <property type="protein sequence ID" value="PWN91314.1"/>
    <property type="molecule type" value="Genomic_DNA"/>
</dbReference>